<dbReference type="PANTHER" id="PTHR11070">
    <property type="entry name" value="UVRD / RECB / PCRA DNA HELICASE FAMILY MEMBER"/>
    <property type="match status" value="1"/>
</dbReference>
<dbReference type="InterPro" id="IPR027417">
    <property type="entry name" value="P-loop_NTPase"/>
</dbReference>
<dbReference type="GO" id="GO:0003677">
    <property type="term" value="F:DNA binding"/>
    <property type="evidence" value="ECO:0007669"/>
    <property type="project" value="InterPro"/>
</dbReference>
<dbReference type="EMBL" id="DACTBT010000041">
    <property type="protein sequence ID" value="HAT4299754.1"/>
    <property type="molecule type" value="Genomic_DNA"/>
</dbReference>
<proteinExistence type="predicted"/>
<dbReference type="Pfam" id="PF13245">
    <property type="entry name" value="AAA_19"/>
    <property type="match status" value="1"/>
</dbReference>
<dbReference type="GO" id="GO:0005524">
    <property type="term" value="F:ATP binding"/>
    <property type="evidence" value="ECO:0007669"/>
    <property type="project" value="InterPro"/>
</dbReference>
<name>A0AAN5NDZ0_CLOPF</name>
<protein>
    <submittedName>
        <fullName evidence="1">UvrD-helicase domain-containing protein</fullName>
    </submittedName>
</protein>
<dbReference type="AlphaFoldDB" id="A0AAN5NDZ0"/>
<dbReference type="Proteomes" id="UP000855421">
    <property type="component" value="Unassembled WGS sequence"/>
</dbReference>
<gene>
    <name evidence="1" type="ORF">I9063_003178</name>
</gene>
<organism evidence="1 2">
    <name type="scientific">Clostridium perfringens</name>
    <dbReference type="NCBI Taxonomy" id="1502"/>
    <lineage>
        <taxon>Bacteria</taxon>
        <taxon>Bacillati</taxon>
        <taxon>Bacillota</taxon>
        <taxon>Clostridia</taxon>
        <taxon>Eubacteriales</taxon>
        <taxon>Clostridiaceae</taxon>
        <taxon>Clostridium</taxon>
    </lineage>
</organism>
<accession>A0AAN5NDZ0</accession>
<reference evidence="1" key="2">
    <citation type="submission" date="2020-07" db="EMBL/GenBank/DDBJ databases">
        <authorList>
            <consortium name="NCBI Pathogen Detection Project"/>
        </authorList>
    </citation>
    <scope>NUCLEOTIDE SEQUENCE</scope>
    <source>
        <strain evidence="1">C25</strain>
    </source>
</reference>
<dbReference type="Gene3D" id="3.40.50.300">
    <property type="entry name" value="P-loop containing nucleotide triphosphate hydrolases"/>
    <property type="match status" value="2"/>
</dbReference>
<dbReference type="PANTHER" id="PTHR11070:SF2">
    <property type="entry name" value="ATP-DEPENDENT DNA HELICASE SRS2"/>
    <property type="match status" value="1"/>
</dbReference>
<dbReference type="GO" id="GO:0043138">
    <property type="term" value="F:3'-5' DNA helicase activity"/>
    <property type="evidence" value="ECO:0007669"/>
    <property type="project" value="TreeGrafter"/>
</dbReference>
<dbReference type="InterPro" id="IPR000212">
    <property type="entry name" value="DNA_helicase_UvrD/REP"/>
</dbReference>
<dbReference type="GO" id="GO:0000725">
    <property type="term" value="P:recombinational repair"/>
    <property type="evidence" value="ECO:0007669"/>
    <property type="project" value="TreeGrafter"/>
</dbReference>
<reference evidence="1" key="1">
    <citation type="journal article" date="2018" name="Genome Biol.">
        <title>SKESA: strategic k-mer extension for scrupulous assemblies.</title>
        <authorList>
            <person name="Souvorov A."/>
            <person name="Agarwala R."/>
            <person name="Lipman D.J."/>
        </authorList>
    </citation>
    <scope>NUCLEOTIDE SEQUENCE</scope>
    <source>
        <strain evidence="1">C25</strain>
    </source>
</reference>
<comment type="caution">
    <text evidence="1">The sequence shown here is derived from an EMBL/GenBank/DDBJ whole genome shotgun (WGS) entry which is preliminary data.</text>
</comment>
<evidence type="ECO:0000313" key="2">
    <source>
        <dbReference type="Proteomes" id="UP000855421"/>
    </source>
</evidence>
<sequence length="359" mass="41534">MQSNNRVIIASAGSGKTTKIVRESIESNKKILILTYTNDNLQEIKKKFIEVNGIIPFNINIMSWFSFLLREAVRPYQACIYDRKRISNIDFVNGQSTRYVKKTDVEKYYLKNGENIYTDKMSEFVTICNSKTKGAVIKRLSEIYDYIYIDEVQDLAGYDLDIIELLLKSDMKITLVGDIRQATYTTNNSTKNKKYLGVNIIDLFKVYEKKQLCSIIFQNESYRCNQEICNLADSLYPKLPATVSKNTTITNHDGLFIVNNKNVQDYIKIFSPKILRYDKRTSFDSKNILNFGQSKGLTFDRILIIPNLKFEKYLITGDISNIAKSKAKVYVALTRARYSVAFLCDKEVKLDSFKKWNVE</sequence>
<evidence type="ECO:0000313" key="1">
    <source>
        <dbReference type="EMBL" id="HAT4299754.1"/>
    </source>
</evidence>
<dbReference type="SUPFAM" id="SSF52540">
    <property type="entry name" value="P-loop containing nucleoside triphosphate hydrolases"/>
    <property type="match status" value="1"/>
</dbReference>
<dbReference type="RefSeq" id="WP_142711415.1">
    <property type="nucleotide sequence ID" value="NZ_CABHIO010000023.1"/>
</dbReference>